<keyword evidence="3 5" id="KW-0378">Hydrolase</keyword>
<dbReference type="PANTHER" id="PTHR10429">
    <property type="entry name" value="DNA-3-METHYLADENINE GLYCOSYLASE"/>
    <property type="match status" value="1"/>
</dbReference>
<evidence type="ECO:0000313" key="6">
    <source>
        <dbReference type="EMBL" id="SDV48410.1"/>
    </source>
</evidence>
<dbReference type="AlphaFoldDB" id="A0A1H2PNW9"/>
<dbReference type="STRING" id="1770053.SAMN05216551_10569"/>
<dbReference type="GO" id="GO:0006284">
    <property type="term" value="P:base-excision repair"/>
    <property type="evidence" value="ECO:0007669"/>
    <property type="project" value="InterPro"/>
</dbReference>
<evidence type="ECO:0000256" key="2">
    <source>
        <dbReference type="ARBA" id="ARBA00022763"/>
    </source>
</evidence>
<dbReference type="InterPro" id="IPR011034">
    <property type="entry name" value="Formyl_transferase-like_C_sf"/>
</dbReference>
<dbReference type="Pfam" id="PF02245">
    <property type="entry name" value="Pur_DNA_glyco"/>
    <property type="match status" value="1"/>
</dbReference>
<dbReference type="Gene3D" id="3.10.300.10">
    <property type="entry name" value="Methylpurine-DNA glycosylase (MPG)"/>
    <property type="match status" value="1"/>
</dbReference>
<dbReference type="EMBL" id="FNLO01000005">
    <property type="protein sequence ID" value="SDV48410.1"/>
    <property type="molecule type" value="Genomic_DNA"/>
</dbReference>
<dbReference type="InterPro" id="IPR036995">
    <property type="entry name" value="MPG_sf"/>
</dbReference>
<name>A0A1H2PNW9_9BURK</name>
<dbReference type="Proteomes" id="UP000243719">
    <property type="component" value="Unassembled WGS sequence"/>
</dbReference>
<evidence type="ECO:0000256" key="1">
    <source>
        <dbReference type="ARBA" id="ARBA00009232"/>
    </source>
</evidence>
<evidence type="ECO:0000256" key="5">
    <source>
        <dbReference type="HAMAP-Rule" id="MF_00527"/>
    </source>
</evidence>
<dbReference type="InterPro" id="IPR003180">
    <property type="entry name" value="MPG"/>
</dbReference>
<protein>
    <recommendedName>
        <fullName evidence="5">Putative 3-methyladenine DNA glycosylase</fullName>
        <ecNumber evidence="5">3.2.2.-</ecNumber>
    </recommendedName>
</protein>
<dbReference type="HAMAP" id="MF_00527">
    <property type="entry name" value="3MGH"/>
    <property type="match status" value="1"/>
</dbReference>
<dbReference type="PANTHER" id="PTHR10429:SF0">
    <property type="entry name" value="DNA-3-METHYLADENINE GLYCOSYLASE"/>
    <property type="match status" value="1"/>
</dbReference>
<comment type="similarity">
    <text evidence="1 5">Belongs to the DNA glycosylase MPG family.</text>
</comment>
<dbReference type="GO" id="GO:0003677">
    <property type="term" value="F:DNA binding"/>
    <property type="evidence" value="ECO:0007669"/>
    <property type="project" value="InterPro"/>
</dbReference>
<organism evidence="6 7">
    <name type="scientific">Chitinasiproducens palmae</name>
    <dbReference type="NCBI Taxonomy" id="1770053"/>
    <lineage>
        <taxon>Bacteria</taxon>
        <taxon>Pseudomonadati</taxon>
        <taxon>Pseudomonadota</taxon>
        <taxon>Betaproteobacteria</taxon>
        <taxon>Burkholderiales</taxon>
        <taxon>Burkholderiaceae</taxon>
        <taxon>Chitinasiproducens</taxon>
    </lineage>
</organism>
<reference evidence="7" key="1">
    <citation type="submission" date="2016-09" db="EMBL/GenBank/DDBJ databases">
        <authorList>
            <person name="Varghese N."/>
            <person name="Submissions S."/>
        </authorList>
    </citation>
    <scope>NUCLEOTIDE SEQUENCE [LARGE SCALE GENOMIC DNA]</scope>
    <source>
        <strain evidence="7">JS23</strain>
    </source>
</reference>
<sequence length="211" mass="22505">MRENIKPEHAMARSTPVAEAGLPARLDLDGAPVEAAQALLGLILRVDGVGGRIVETEAYDGDDPASHCFGGQTPRNASMFGPSGHVYVYRSYGIHWCLNIVCRPAGQGAGVLIRALEPTDGIDRMRTRRGLDSPLLLCAGPGRVAQALGVTREHDGLPVDAPPFELLDDGCRPTVVSGPRIGLSKAVDVRWRFGVAGSRYLSRPFRQAAAD</sequence>
<dbReference type="SUPFAM" id="SSF50486">
    <property type="entry name" value="FMT C-terminal domain-like"/>
    <property type="match status" value="1"/>
</dbReference>
<evidence type="ECO:0000256" key="4">
    <source>
        <dbReference type="ARBA" id="ARBA00023204"/>
    </source>
</evidence>
<keyword evidence="2 5" id="KW-0227">DNA damage</keyword>
<dbReference type="EC" id="3.2.2.-" evidence="5"/>
<dbReference type="GO" id="GO:0003905">
    <property type="term" value="F:alkylbase DNA N-glycosylase activity"/>
    <property type="evidence" value="ECO:0007669"/>
    <property type="project" value="InterPro"/>
</dbReference>
<keyword evidence="7" id="KW-1185">Reference proteome</keyword>
<dbReference type="NCBIfam" id="TIGR00567">
    <property type="entry name" value="3mg"/>
    <property type="match status" value="1"/>
</dbReference>
<keyword evidence="4 5" id="KW-0234">DNA repair</keyword>
<dbReference type="CDD" id="cd00540">
    <property type="entry name" value="AAG"/>
    <property type="match status" value="1"/>
</dbReference>
<evidence type="ECO:0000313" key="7">
    <source>
        <dbReference type="Proteomes" id="UP000243719"/>
    </source>
</evidence>
<dbReference type="NCBIfam" id="NF002003">
    <property type="entry name" value="PRK00802.1-3"/>
    <property type="match status" value="1"/>
</dbReference>
<proteinExistence type="inferred from homology"/>
<gene>
    <name evidence="6" type="ORF">SAMN05216551_10569</name>
</gene>
<evidence type="ECO:0000256" key="3">
    <source>
        <dbReference type="ARBA" id="ARBA00022801"/>
    </source>
</evidence>
<accession>A0A1H2PNW9</accession>